<evidence type="ECO:0000313" key="3">
    <source>
        <dbReference type="Proteomes" id="UP000198894"/>
    </source>
</evidence>
<proteinExistence type="predicted"/>
<reference evidence="3" key="1">
    <citation type="submission" date="2016-10" db="EMBL/GenBank/DDBJ databases">
        <authorList>
            <person name="Varghese N."/>
            <person name="Submissions S."/>
        </authorList>
    </citation>
    <scope>NUCLEOTIDE SEQUENCE [LARGE SCALE GENOMIC DNA]</scope>
    <source>
        <strain evidence="3">CGMCC 1.11022</strain>
    </source>
</reference>
<dbReference type="EMBL" id="FNEE01000011">
    <property type="protein sequence ID" value="SDK04277.1"/>
    <property type="molecule type" value="Genomic_DNA"/>
</dbReference>
<name>A0A1G8YNH1_9HYPH</name>
<keyword evidence="3" id="KW-1185">Reference proteome</keyword>
<organism evidence="2 3">
    <name type="scientific">Mesorhizobium muleiense</name>
    <dbReference type="NCBI Taxonomy" id="1004279"/>
    <lineage>
        <taxon>Bacteria</taxon>
        <taxon>Pseudomonadati</taxon>
        <taxon>Pseudomonadota</taxon>
        <taxon>Alphaproteobacteria</taxon>
        <taxon>Hyphomicrobiales</taxon>
        <taxon>Phyllobacteriaceae</taxon>
        <taxon>Mesorhizobium</taxon>
    </lineage>
</organism>
<keyword evidence="1" id="KW-0812">Transmembrane</keyword>
<sequence length="43" mass="4645">MDKITIDFWGFAITAEGFYGVLAASGLVMAIVIVLKVGRRRGT</sequence>
<evidence type="ECO:0000256" key="1">
    <source>
        <dbReference type="SAM" id="Phobius"/>
    </source>
</evidence>
<keyword evidence="1" id="KW-0472">Membrane</keyword>
<accession>A0A1G8YNH1</accession>
<evidence type="ECO:0000313" key="2">
    <source>
        <dbReference type="EMBL" id="SDK04277.1"/>
    </source>
</evidence>
<gene>
    <name evidence="2" type="ORF">SAMN05428953_11130</name>
</gene>
<protein>
    <submittedName>
        <fullName evidence="2">Uncharacterized protein</fullName>
    </submittedName>
</protein>
<keyword evidence="1" id="KW-1133">Transmembrane helix</keyword>
<dbReference type="Proteomes" id="UP000198894">
    <property type="component" value="Unassembled WGS sequence"/>
</dbReference>
<feature type="transmembrane region" description="Helical" evidence="1">
    <location>
        <begin position="17"/>
        <end position="37"/>
    </location>
</feature>
<dbReference type="RefSeq" id="WP_268929511.1">
    <property type="nucleotide sequence ID" value="NZ_FNEE01000011.1"/>
</dbReference>
<dbReference type="AlphaFoldDB" id="A0A1G8YNH1"/>